<dbReference type="Proteomes" id="UP001058074">
    <property type="component" value="Unassembled WGS sequence"/>
</dbReference>
<sequence length="468" mass="53925">MVFSSLIFIYMFLPVTLILYFIAPKKIKNFIILVMSLIFYGWGEPVYILLMLASLIIDYLGALLIEKTRHQKEKSRFIFVTILVINLSVLFFFKYYGFLIDNINGIFHTSLKIKSLPLPLGISFYTFQLISYIADVYMDKAKPQKNIINFATYIAMFPQITSGPIVQYNYIASQLSEREINISNVGVGLERFILGLGKKMILANNIGLIWTQIKATSVGEISVLSAWIGIIAFTLQIYFDFSGYSDMAIGVANMLGFEFKENFNYPYISKSITEFWRRWHISLSSWFRDYIYIPLGGNRRGMLIQFRNIFIVWFTTGLWHGASWNFIIWGVYFGVLISIEKLFLLKVLDKLPRFIQNIYTMILVVIGWVFFDTSKLGEAVSYIKTMFGFAGRPLIDNYARYIMQTNVIILILAIICATPLIKNIIRILKEKGKFPGALIVVVLCIGILTISTAYLVSESYTPFLYFKF</sequence>
<protein>
    <submittedName>
        <fullName evidence="1">Alginate regulatory protein</fullName>
    </submittedName>
</protein>
<accession>A0ACB5R6D6</accession>
<dbReference type="EMBL" id="BROD01000001">
    <property type="protein sequence ID" value="GKX64803.1"/>
    <property type="molecule type" value="Genomic_DNA"/>
</dbReference>
<name>A0ACB5R6D6_9CLOT</name>
<proteinExistence type="predicted"/>
<reference evidence="1" key="1">
    <citation type="journal article" date="2025" name="Int. J. Syst. Evol. Microbiol.">
        <title>Inconstantimicrobium mannanitabidum sp. nov., a novel member of the family Clostridiaceae isolated from anoxic soil under the treatment of reductive soil disinfestation.</title>
        <authorList>
            <person name="Ueki A."/>
            <person name="Tonouchi A."/>
            <person name="Honma S."/>
            <person name="Kaku N."/>
            <person name="Ueki K."/>
        </authorList>
    </citation>
    <scope>NUCLEOTIDE SEQUENCE</scope>
    <source>
        <strain evidence="1">TW13</strain>
    </source>
</reference>
<evidence type="ECO:0000313" key="1">
    <source>
        <dbReference type="EMBL" id="GKX64803.1"/>
    </source>
</evidence>
<comment type="caution">
    <text evidence="1">The sequence shown here is derived from an EMBL/GenBank/DDBJ whole genome shotgun (WGS) entry which is preliminary data.</text>
</comment>
<gene>
    <name evidence="1" type="ORF">rsdtw13_00610</name>
</gene>
<keyword evidence="2" id="KW-1185">Reference proteome</keyword>
<organism evidence="1 2">
    <name type="scientific">Inconstantimicrobium mannanitabidum</name>
    <dbReference type="NCBI Taxonomy" id="1604901"/>
    <lineage>
        <taxon>Bacteria</taxon>
        <taxon>Bacillati</taxon>
        <taxon>Bacillota</taxon>
        <taxon>Clostridia</taxon>
        <taxon>Eubacteriales</taxon>
        <taxon>Clostridiaceae</taxon>
        <taxon>Inconstantimicrobium</taxon>
    </lineage>
</organism>
<evidence type="ECO:0000313" key="2">
    <source>
        <dbReference type="Proteomes" id="UP001058074"/>
    </source>
</evidence>